<dbReference type="PROSITE" id="PS50113">
    <property type="entry name" value="PAC"/>
    <property type="match status" value="2"/>
</dbReference>
<feature type="domain" description="PAS" evidence="8">
    <location>
        <begin position="274"/>
        <end position="305"/>
    </location>
</feature>
<dbReference type="EC" id="2.7.13.3" evidence="2"/>
<dbReference type="Gene3D" id="3.30.565.10">
    <property type="entry name" value="Histidine kinase-like ATPase, C-terminal domain"/>
    <property type="match status" value="1"/>
</dbReference>
<dbReference type="PANTHER" id="PTHR43711">
    <property type="entry name" value="TWO-COMPONENT HISTIDINE KINASE"/>
    <property type="match status" value="1"/>
</dbReference>
<dbReference type="Proteomes" id="UP000319148">
    <property type="component" value="Unassembled WGS sequence"/>
</dbReference>
<gene>
    <name evidence="10" type="ORF">FIV46_09405</name>
</gene>
<evidence type="ECO:0000259" key="9">
    <source>
        <dbReference type="PROSITE" id="PS50113"/>
    </source>
</evidence>
<feature type="domain" description="Histidine kinase" evidence="7">
    <location>
        <begin position="403"/>
        <end position="624"/>
    </location>
</feature>
<dbReference type="CDD" id="cd00130">
    <property type="entry name" value="PAS"/>
    <property type="match status" value="2"/>
</dbReference>
<feature type="domain" description="PAC" evidence="9">
    <location>
        <begin position="195"/>
        <end position="249"/>
    </location>
</feature>
<reference evidence="11" key="1">
    <citation type="submission" date="2019-06" db="EMBL/GenBank/DDBJ databases">
        <title>The complete genome of Emcibacter congregatus ZYLT.</title>
        <authorList>
            <person name="Zhao Z."/>
        </authorList>
    </citation>
    <scope>NUCLEOTIDE SEQUENCE [LARGE SCALE GENOMIC DNA]</scope>
    <source>
        <strain evidence="11">MCCC 1A06723</strain>
    </source>
</reference>
<keyword evidence="6" id="KW-0902">Two-component regulatory system</keyword>
<dbReference type="InterPro" id="IPR003661">
    <property type="entry name" value="HisK_dim/P_dom"/>
</dbReference>
<evidence type="ECO:0000256" key="4">
    <source>
        <dbReference type="ARBA" id="ARBA00022679"/>
    </source>
</evidence>
<dbReference type="InterPro" id="IPR036890">
    <property type="entry name" value="HATPase_C_sf"/>
</dbReference>
<keyword evidence="11" id="KW-1185">Reference proteome</keyword>
<evidence type="ECO:0000259" key="8">
    <source>
        <dbReference type="PROSITE" id="PS50112"/>
    </source>
</evidence>
<dbReference type="InterPro" id="IPR001610">
    <property type="entry name" value="PAC"/>
</dbReference>
<dbReference type="PROSITE" id="PS50112">
    <property type="entry name" value="PAS"/>
    <property type="match status" value="2"/>
</dbReference>
<dbReference type="InterPro" id="IPR004358">
    <property type="entry name" value="Sig_transdc_His_kin-like_C"/>
</dbReference>
<keyword evidence="3" id="KW-0597">Phosphoprotein</keyword>
<proteinExistence type="predicted"/>
<feature type="domain" description="PAS" evidence="8">
    <location>
        <begin position="122"/>
        <end position="194"/>
    </location>
</feature>
<dbReference type="Pfam" id="PF00512">
    <property type="entry name" value="HisKA"/>
    <property type="match status" value="1"/>
</dbReference>
<evidence type="ECO:0000313" key="10">
    <source>
        <dbReference type="EMBL" id="TPD60010.1"/>
    </source>
</evidence>
<dbReference type="InterPro" id="IPR036097">
    <property type="entry name" value="HisK_dim/P_sf"/>
</dbReference>
<protein>
    <recommendedName>
        <fullName evidence="2">histidine kinase</fullName>
        <ecNumber evidence="2">2.7.13.3</ecNumber>
    </recommendedName>
</protein>
<dbReference type="PROSITE" id="PS50109">
    <property type="entry name" value="HIS_KIN"/>
    <property type="match status" value="1"/>
</dbReference>
<dbReference type="SMART" id="SM00387">
    <property type="entry name" value="HATPase_c"/>
    <property type="match status" value="1"/>
</dbReference>
<dbReference type="Gene3D" id="1.10.287.130">
    <property type="match status" value="1"/>
</dbReference>
<name>A0A501PHQ6_9PROT</name>
<comment type="caution">
    <text evidence="10">The sequence shown here is derived from an EMBL/GenBank/DDBJ whole genome shotgun (WGS) entry which is preliminary data.</text>
</comment>
<dbReference type="InterPro" id="IPR013767">
    <property type="entry name" value="PAS_fold"/>
</dbReference>
<dbReference type="SMART" id="SM00388">
    <property type="entry name" value="HisKA"/>
    <property type="match status" value="1"/>
</dbReference>
<comment type="catalytic activity">
    <reaction evidence="1">
        <text>ATP + protein L-histidine = ADP + protein N-phospho-L-histidine.</text>
        <dbReference type="EC" id="2.7.13.3"/>
    </reaction>
</comment>
<dbReference type="EMBL" id="VFIY01000009">
    <property type="protein sequence ID" value="TPD60010.1"/>
    <property type="molecule type" value="Genomic_DNA"/>
</dbReference>
<dbReference type="GO" id="GO:0006355">
    <property type="term" value="P:regulation of DNA-templated transcription"/>
    <property type="evidence" value="ECO:0007669"/>
    <property type="project" value="InterPro"/>
</dbReference>
<evidence type="ECO:0000256" key="1">
    <source>
        <dbReference type="ARBA" id="ARBA00000085"/>
    </source>
</evidence>
<dbReference type="PRINTS" id="PR00344">
    <property type="entry name" value="BCTRLSENSOR"/>
</dbReference>
<evidence type="ECO:0000313" key="11">
    <source>
        <dbReference type="Proteomes" id="UP000319148"/>
    </source>
</evidence>
<dbReference type="SUPFAM" id="SSF55874">
    <property type="entry name" value="ATPase domain of HSP90 chaperone/DNA topoisomerase II/histidine kinase"/>
    <property type="match status" value="1"/>
</dbReference>
<dbReference type="GO" id="GO:0000155">
    <property type="term" value="F:phosphorelay sensor kinase activity"/>
    <property type="evidence" value="ECO:0007669"/>
    <property type="project" value="InterPro"/>
</dbReference>
<evidence type="ECO:0000259" key="7">
    <source>
        <dbReference type="PROSITE" id="PS50109"/>
    </source>
</evidence>
<dbReference type="Pfam" id="PF02518">
    <property type="entry name" value="HATPase_c"/>
    <property type="match status" value="1"/>
</dbReference>
<dbReference type="Pfam" id="PF00989">
    <property type="entry name" value="PAS"/>
    <property type="match status" value="1"/>
</dbReference>
<dbReference type="InterPro" id="IPR000014">
    <property type="entry name" value="PAS"/>
</dbReference>
<dbReference type="SMART" id="SM00091">
    <property type="entry name" value="PAS"/>
    <property type="match status" value="2"/>
</dbReference>
<dbReference type="SMART" id="SM00086">
    <property type="entry name" value="PAC"/>
    <property type="match status" value="2"/>
</dbReference>
<sequence>MDFFSVLTEFLGFYVIEYKFLVVTDLEGRLLVSNPRYQETFPEKHSDTLTEPEKDVFADLTSGEIRSVKKQLYGDKPEERVLEQEDQNENVISVKWSSFVFFLRGKKYLLKVGANVSADGSLRKRLLNMEEDAGPGFWRVDKQTRYVHWSPEVSKILGVFVRDSMPTMETIGELFDEDDRRELKNSLEEAFEKGKPFNHTFVTTNMEGERKFIEVKGVPEIDAKGRLKAVSGIVRDKTREAETEAKYADSSEKLTLVENYTRNLEKTLHHHALVSITDTSGTIIFVNQKFCDTSGYSSSELMGQNHRILKSGKHSPEFYEEIWRCISSGEVWQGEICNLNKAGKEYWVYSTIVPFLGESSGLPTHYVSVRTDITEQKKCKQRQDVLMQQALELSRVKNDFLANMSHELRTPLNVVIGYSEMIMEEYFGSLGHEKYREYIQNIHSSGERLLVLLDNILEISRLETGKFDIAPALFNIGKVLQEKYDEFAPVAAAGGISLAFENPQQIDEVCMDEGAVRQILSNLLSNAIKFSLHGGQVSLRLASDSSGYLVFYIRDEGIGMSREDIELAMLPFGQVERAQSRSHEGAGLGLPLCKHLVEMHGGRLAIESEVGKGTEVTILVPSNDVSAAYAQHKNI</sequence>
<dbReference type="Gene3D" id="3.30.450.20">
    <property type="entry name" value="PAS domain"/>
    <property type="match status" value="2"/>
</dbReference>
<dbReference type="CDD" id="cd00082">
    <property type="entry name" value="HisKA"/>
    <property type="match status" value="1"/>
</dbReference>
<dbReference type="InterPro" id="IPR003594">
    <property type="entry name" value="HATPase_dom"/>
</dbReference>
<evidence type="ECO:0000256" key="2">
    <source>
        <dbReference type="ARBA" id="ARBA00012438"/>
    </source>
</evidence>
<dbReference type="NCBIfam" id="TIGR00229">
    <property type="entry name" value="sensory_box"/>
    <property type="match status" value="2"/>
</dbReference>
<dbReference type="AlphaFoldDB" id="A0A501PHQ6"/>
<evidence type="ECO:0000256" key="5">
    <source>
        <dbReference type="ARBA" id="ARBA00022777"/>
    </source>
</evidence>
<dbReference type="InterPro" id="IPR035965">
    <property type="entry name" value="PAS-like_dom_sf"/>
</dbReference>
<evidence type="ECO:0000256" key="6">
    <source>
        <dbReference type="ARBA" id="ARBA00023012"/>
    </source>
</evidence>
<dbReference type="InterPro" id="IPR000700">
    <property type="entry name" value="PAS-assoc_C"/>
</dbReference>
<dbReference type="SUPFAM" id="SSF55785">
    <property type="entry name" value="PYP-like sensor domain (PAS domain)"/>
    <property type="match status" value="2"/>
</dbReference>
<accession>A0A501PHQ6</accession>
<dbReference type="Pfam" id="PF13426">
    <property type="entry name" value="PAS_9"/>
    <property type="match status" value="1"/>
</dbReference>
<keyword evidence="4" id="KW-0808">Transferase</keyword>
<dbReference type="PANTHER" id="PTHR43711:SF26">
    <property type="entry name" value="SENSOR HISTIDINE KINASE RCSC"/>
    <property type="match status" value="1"/>
</dbReference>
<keyword evidence="5" id="KW-0418">Kinase</keyword>
<dbReference type="InterPro" id="IPR050736">
    <property type="entry name" value="Sensor_HK_Regulatory"/>
</dbReference>
<dbReference type="InterPro" id="IPR005467">
    <property type="entry name" value="His_kinase_dom"/>
</dbReference>
<feature type="domain" description="PAC" evidence="9">
    <location>
        <begin position="332"/>
        <end position="385"/>
    </location>
</feature>
<dbReference type="SUPFAM" id="SSF47384">
    <property type="entry name" value="Homodimeric domain of signal transducing histidine kinase"/>
    <property type="match status" value="1"/>
</dbReference>
<evidence type="ECO:0000256" key="3">
    <source>
        <dbReference type="ARBA" id="ARBA00022553"/>
    </source>
</evidence>
<organism evidence="10 11">
    <name type="scientific">Emcibacter nanhaiensis</name>
    <dbReference type="NCBI Taxonomy" id="1505037"/>
    <lineage>
        <taxon>Bacteria</taxon>
        <taxon>Pseudomonadati</taxon>
        <taxon>Pseudomonadota</taxon>
        <taxon>Alphaproteobacteria</taxon>
        <taxon>Emcibacterales</taxon>
        <taxon>Emcibacteraceae</taxon>
        <taxon>Emcibacter</taxon>
    </lineage>
</organism>